<dbReference type="InterPro" id="IPR036086">
    <property type="entry name" value="ParB/Sulfiredoxin_sf"/>
</dbReference>
<accession>U5CTR7</accession>
<reference evidence="1 2" key="1">
    <citation type="journal article" date="2013" name="Genome Announc.">
        <title>Draft Genome Sequence of an Anaerobic and Extremophilic Bacterium, Caldanaerobacter yonseiensis, Isolated from a Geothermal Hot Stream.</title>
        <authorList>
            <person name="Lee S.J."/>
            <person name="Lee Y.J."/>
            <person name="Park G.S."/>
            <person name="Kim B.C."/>
            <person name="Lee S.J."/>
            <person name="Shin J.H."/>
            <person name="Lee D.W."/>
        </authorList>
    </citation>
    <scope>NUCLEOTIDE SEQUENCE [LARGE SCALE GENOMIC DNA]</scope>
    <source>
        <strain evidence="1 2">KB-1</strain>
    </source>
</reference>
<evidence type="ECO:0000313" key="2">
    <source>
        <dbReference type="Proteomes" id="UP000016856"/>
    </source>
</evidence>
<dbReference type="SUPFAM" id="SSF110849">
    <property type="entry name" value="ParB/Sulfiredoxin"/>
    <property type="match status" value="1"/>
</dbReference>
<gene>
    <name evidence="1" type="ORF">O163_10050</name>
</gene>
<proteinExistence type="predicted"/>
<evidence type="ECO:0008006" key="3">
    <source>
        <dbReference type="Google" id="ProtNLM"/>
    </source>
</evidence>
<organism evidence="1 2">
    <name type="scientific">Caldanaerobacter subterraneus subsp. yonseiensis KB-1</name>
    <dbReference type="NCBI Taxonomy" id="1388761"/>
    <lineage>
        <taxon>Bacteria</taxon>
        <taxon>Bacillati</taxon>
        <taxon>Bacillota</taxon>
        <taxon>Clostridia</taxon>
        <taxon>Thermoanaerobacterales</taxon>
        <taxon>Thermoanaerobacteraceae</taxon>
        <taxon>Caldanaerobacter</taxon>
    </lineage>
</organism>
<comment type="caution">
    <text evidence="1">The sequence shown here is derived from an EMBL/GenBank/DDBJ whole genome shotgun (WGS) entry which is preliminary data.</text>
</comment>
<dbReference type="Proteomes" id="UP000016856">
    <property type="component" value="Unassembled WGS sequence"/>
</dbReference>
<dbReference type="PATRIC" id="fig|1388761.3.peg.2028"/>
<protein>
    <recommendedName>
        <fullName evidence="3">ParB/Sulfiredoxin domain-containing protein</fullName>
    </recommendedName>
</protein>
<name>U5CTR7_CALSX</name>
<dbReference type="RefSeq" id="WP_022588343.1">
    <property type="nucleotide sequence ID" value="NZ_AXDC01000029.1"/>
</dbReference>
<dbReference type="AlphaFoldDB" id="U5CTR7"/>
<sequence>MPFPFIEPKIEIVKMENIKEYPTQLGNRCKLLRELGLNPYVDTEEEIMEALTEAAETPEYLDICMKSSHCSGFWKKFSVGETPFFKEDPVQLLKYQDVYWVVEGKHRVCFAKRTGVKEIKAHIYELSDDGKVLLPEIGTPGRFAFDYMEVFSSRQEGEKAVLWLKDVKDLRLIELSWKPAVLDKRFDTKGEFVELVKGVKVSVSVKEKTKIFSLKKTIQVHTEIIIEPDHKKTKIWLLKIPAGKPFSLEKADAINKNTLYRYGCWRKHHLEELIKNLM</sequence>
<evidence type="ECO:0000313" key="1">
    <source>
        <dbReference type="EMBL" id="ERM91507.1"/>
    </source>
</evidence>
<dbReference type="EMBL" id="AXDC01000029">
    <property type="protein sequence ID" value="ERM91507.1"/>
    <property type="molecule type" value="Genomic_DNA"/>
</dbReference>